<sequence>MVSFRERDVMCALVLEDIGNAQARESQRLDDLQKMEPPVVQTPNYPWPTKMMVRPSSGREEARVINLQIVPSEVYDDTSEVNEWL</sequence>
<organism evidence="1 2">
    <name type="scientific">Phytophthora megakarya</name>
    <dbReference type="NCBI Taxonomy" id="4795"/>
    <lineage>
        <taxon>Eukaryota</taxon>
        <taxon>Sar</taxon>
        <taxon>Stramenopiles</taxon>
        <taxon>Oomycota</taxon>
        <taxon>Peronosporomycetes</taxon>
        <taxon>Peronosporales</taxon>
        <taxon>Peronosporaceae</taxon>
        <taxon>Phytophthora</taxon>
    </lineage>
</organism>
<name>A0A225VRF4_9STRA</name>
<evidence type="ECO:0000313" key="1">
    <source>
        <dbReference type="EMBL" id="OWZ08111.1"/>
    </source>
</evidence>
<dbReference type="EMBL" id="NBNE01003272">
    <property type="protein sequence ID" value="OWZ08111.1"/>
    <property type="molecule type" value="Genomic_DNA"/>
</dbReference>
<gene>
    <name evidence="1" type="ORF">PHMEG_00019397</name>
</gene>
<protein>
    <submittedName>
        <fullName evidence="1">Uncharacterized protein</fullName>
    </submittedName>
</protein>
<dbReference type="Proteomes" id="UP000198211">
    <property type="component" value="Unassembled WGS sequence"/>
</dbReference>
<keyword evidence="2" id="KW-1185">Reference proteome</keyword>
<comment type="caution">
    <text evidence="1">The sequence shown here is derived from an EMBL/GenBank/DDBJ whole genome shotgun (WGS) entry which is preliminary data.</text>
</comment>
<evidence type="ECO:0000313" key="2">
    <source>
        <dbReference type="Proteomes" id="UP000198211"/>
    </source>
</evidence>
<dbReference type="AlphaFoldDB" id="A0A225VRF4"/>
<proteinExistence type="predicted"/>
<accession>A0A225VRF4</accession>
<reference evidence="2" key="1">
    <citation type="submission" date="2017-03" db="EMBL/GenBank/DDBJ databases">
        <title>Phytopthora megakarya and P. palmivora, two closely related causual agents of cacao black pod achieved similar genome size and gene model numbers by different mechanisms.</title>
        <authorList>
            <person name="Ali S."/>
            <person name="Shao J."/>
            <person name="Larry D.J."/>
            <person name="Kronmiller B."/>
            <person name="Shen D."/>
            <person name="Strem M.D."/>
            <person name="Melnick R.L."/>
            <person name="Guiltinan M.J."/>
            <person name="Tyler B.M."/>
            <person name="Meinhardt L.W."/>
            <person name="Bailey B.A."/>
        </authorList>
    </citation>
    <scope>NUCLEOTIDE SEQUENCE [LARGE SCALE GENOMIC DNA]</scope>
    <source>
        <strain evidence="2">zdho120</strain>
    </source>
</reference>